<evidence type="ECO:0000256" key="4">
    <source>
        <dbReference type="ARBA" id="ARBA00022989"/>
    </source>
</evidence>
<evidence type="ECO:0000256" key="3">
    <source>
        <dbReference type="ARBA" id="ARBA00022692"/>
    </source>
</evidence>
<dbReference type="InterPro" id="IPR044234">
    <property type="entry name" value="TMEM230"/>
</dbReference>
<dbReference type="PANTHER" id="PTHR15664:SF24">
    <property type="entry name" value="TRANSMEMBRANE PROTEIN 230"/>
    <property type="match status" value="1"/>
</dbReference>
<comment type="subcellular location">
    <subcellularLocation>
        <location evidence="1">Membrane</location>
        <topology evidence="1">Multi-pass membrane protein</topology>
    </subcellularLocation>
</comment>
<name>A0ABY8TK34_TETOB</name>
<comment type="similarity">
    <text evidence="2">Belongs to the TMEM134/TMEM230 family.</text>
</comment>
<keyword evidence="3 6" id="KW-0812">Transmembrane</keyword>
<evidence type="ECO:0000256" key="1">
    <source>
        <dbReference type="ARBA" id="ARBA00004141"/>
    </source>
</evidence>
<sequence>MADGNVGIALANYSRLSKLMRASVRNRSGYSLLREEQEELQHDARFDIPPEEVPYGAIALALFLMAFGLAALVLAWMHFTQVIFGKEQAEIGFTVVGLITLVPGAYHSWIAFCVWRGVPGYRWSDIPS</sequence>
<feature type="transmembrane region" description="Helical" evidence="6">
    <location>
        <begin position="91"/>
        <end position="118"/>
    </location>
</feature>
<evidence type="ECO:0008006" key="9">
    <source>
        <dbReference type="Google" id="ProtNLM"/>
    </source>
</evidence>
<feature type="transmembrane region" description="Helical" evidence="6">
    <location>
        <begin position="55"/>
        <end position="79"/>
    </location>
</feature>
<reference evidence="7 8" key="1">
    <citation type="submission" date="2023-05" db="EMBL/GenBank/DDBJ databases">
        <title>A 100% complete, gapless, phased diploid assembly of the Scenedesmus obliquus UTEX 3031 genome.</title>
        <authorList>
            <person name="Biondi T.C."/>
            <person name="Hanschen E.R."/>
            <person name="Kwon T."/>
            <person name="Eng W."/>
            <person name="Kruse C.P.S."/>
            <person name="Koehler S.I."/>
            <person name="Kunde Y."/>
            <person name="Gleasner C.D."/>
            <person name="You Mak K.T."/>
            <person name="Polle J."/>
            <person name="Hovde B.T."/>
            <person name="Starkenburg S.R."/>
        </authorList>
    </citation>
    <scope>NUCLEOTIDE SEQUENCE [LARGE SCALE GENOMIC DNA]</scope>
    <source>
        <strain evidence="7 8">DOE0152z</strain>
    </source>
</reference>
<evidence type="ECO:0000313" key="8">
    <source>
        <dbReference type="Proteomes" id="UP001244341"/>
    </source>
</evidence>
<keyword evidence="8" id="KW-1185">Reference proteome</keyword>
<protein>
    <recommendedName>
        <fullName evidence="9">Transmembrane protein 230</fullName>
    </recommendedName>
</protein>
<organism evidence="7 8">
    <name type="scientific">Tetradesmus obliquus</name>
    <name type="common">Green alga</name>
    <name type="synonym">Acutodesmus obliquus</name>
    <dbReference type="NCBI Taxonomy" id="3088"/>
    <lineage>
        <taxon>Eukaryota</taxon>
        <taxon>Viridiplantae</taxon>
        <taxon>Chlorophyta</taxon>
        <taxon>core chlorophytes</taxon>
        <taxon>Chlorophyceae</taxon>
        <taxon>CS clade</taxon>
        <taxon>Sphaeropleales</taxon>
        <taxon>Scenedesmaceae</taxon>
        <taxon>Tetradesmus</taxon>
    </lineage>
</organism>
<gene>
    <name evidence="7" type="ORF">OEZ85_008200</name>
</gene>
<dbReference type="InterPro" id="IPR008590">
    <property type="entry name" value="TMEM_230/134"/>
</dbReference>
<evidence type="ECO:0000256" key="6">
    <source>
        <dbReference type="SAM" id="Phobius"/>
    </source>
</evidence>
<evidence type="ECO:0000256" key="5">
    <source>
        <dbReference type="ARBA" id="ARBA00023136"/>
    </source>
</evidence>
<evidence type="ECO:0000256" key="2">
    <source>
        <dbReference type="ARBA" id="ARBA00007743"/>
    </source>
</evidence>
<dbReference type="Pfam" id="PF05915">
    <property type="entry name" value="TMEM_230_134"/>
    <property type="match status" value="1"/>
</dbReference>
<dbReference type="PANTHER" id="PTHR15664">
    <property type="entry name" value="C20ORF30 PROTEIN"/>
    <property type="match status" value="1"/>
</dbReference>
<keyword evidence="4 6" id="KW-1133">Transmembrane helix</keyword>
<accession>A0ABY8TK34</accession>
<dbReference type="EMBL" id="CP126208">
    <property type="protein sequence ID" value="WIA08777.1"/>
    <property type="molecule type" value="Genomic_DNA"/>
</dbReference>
<keyword evidence="5 6" id="KW-0472">Membrane</keyword>
<dbReference type="Proteomes" id="UP001244341">
    <property type="component" value="Chromosome 1b"/>
</dbReference>
<evidence type="ECO:0000313" key="7">
    <source>
        <dbReference type="EMBL" id="WIA08777.1"/>
    </source>
</evidence>
<proteinExistence type="inferred from homology"/>